<dbReference type="AlphaFoldDB" id="A0A915DT26"/>
<evidence type="ECO:0000256" key="2">
    <source>
        <dbReference type="SAM" id="Phobius"/>
    </source>
</evidence>
<keyword evidence="2" id="KW-1133">Transmembrane helix</keyword>
<name>A0A915DT26_9BILA</name>
<protein>
    <submittedName>
        <fullName evidence="4">Uncharacterized protein</fullName>
    </submittedName>
</protein>
<dbReference type="Proteomes" id="UP000887574">
    <property type="component" value="Unplaced"/>
</dbReference>
<evidence type="ECO:0000256" key="1">
    <source>
        <dbReference type="SAM" id="MobiDB-lite"/>
    </source>
</evidence>
<keyword evidence="2" id="KW-0472">Membrane</keyword>
<feature type="transmembrane region" description="Helical" evidence="2">
    <location>
        <begin position="56"/>
        <end position="77"/>
    </location>
</feature>
<keyword evidence="2" id="KW-0812">Transmembrane</keyword>
<keyword evidence="3" id="KW-1185">Reference proteome</keyword>
<evidence type="ECO:0000313" key="3">
    <source>
        <dbReference type="Proteomes" id="UP000887574"/>
    </source>
</evidence>
<dbReference type="WBParaSite" id="jg22866">
    <property type="protein sequence ID" value="jg22866"/>
    <property type="gene ID" value="jg22866"/>
</dbReference>
<proteinExistence type="predicted"/>
<reference evidence="4" key="1">
    <citation type="submission" date="2022-11" db="UniProtKB">
        <authorList>
            <consortium name="WormBaseParasite"/>
        </authorList>
    </citation>
    <scope>IDENTIFICATION</scope>
</reference>
<evidence type="ECO:0000313" key="4">
    <source>
        <dbReference type="WBParaSite" id="jg22866"/>
    </source>
</evidence>
<feature type="region of interest" description="Disordered" evidence="1">
    <location>
        <begin position="26"/>
        <end position="52"/>
    </location>
</feature>
<organism evidence="3 4">
    <name type="scientific">Ditylenchus dipsaci</name>
    <dbReference type="NCBI Taxonomy" id="166011"/>
    <lineage>
        <taxon>Eukaryota</taxon>
        <taxon>Metazoa</taxon>
        <taxon>Ecdysozoa</taxon>
        <taxon>Nematoda</taxon>
        <taxon>Chromadorea</taxon>
        <taxon>Rhabditida</taxon>
        <taxon>Tylenchina</taxon>
        <taxon>Tylenchomorpha</taxon>
        <taxon>Sphaerularioidea</taxon>
        <taxon>Anguinidae</taxon>
        <taxon>Anguininae</taxon>
        <taxon>Ditylenchus</taxon>
    </lineage>
</organism>
<accession>A0A915DT26</accession>
<sequence length="84" mass="8784">MTKFSNTEQEKQNTKVVHFSALPPWAISTSSSSSTTTSSTSRRSIVATTSTSRRSIVATATAATTASIFIIASSFGAPPSDLPE</sequence>